<evidence type="ECO:0000256" key="5">
    <source>
        <dbReference type="ARBA" id="ARBA00022737"/>
    </source>
</evidence>
<dbReference type="HOGENOM" id="CLU_000288_18_9_1"/>
<dbReference type="SUPFAM" id="SSF52058">
    <property type="entry name" value="L domain-like"/>
    <property type="match status" value="1"/>
</dbReference>
<keyword evidence="7 8" id="KW-0472">Membrane</keyword>
<evidence type="ECO:0000259" key="9">
    <source>
        <dbReference type="Pfam" id="PF08263"/>
    </source>
</evidence>
<proteinExistence type="predicted"/>
<name>A0A0D9WDA6_9ORYZ</name>
<dbReference type="Gene3D" id="3.80.10.10">
    <property type="entry name" value="Ribonuclease Inhibitor"/>
    <property type="match status" value="1"/>
</dbReference>
<evidence type="ECO:0000313" key="11">
    <source>
        <dbReference type="Proteomes" id="UP000032180"/>
    </source>
</evidence>
<dbReference type="GO" id="GO:0016020">
    <property type="term" value="C:membrane"/>
    <property type="evidence" value="ECO:0007669"/>
    <property type="project" value="UniProtKB-SubCell"/>
</dbReference>
<dbReference type="FunFam" id="3.80.10.10:FF:000129">
    <property type="entry name" value="Leucine-rich repeat receptor-like kinase"/>
    <property type="match status" value="1"/>
</dbReference>
<evidence type="ECO:0000256" key="2">
    <source>
        <dbReference type="ARBA" id="ARBA00022614"/>
    </source>
</evidence>
<dbReference type="EnsemblPlants" id="LPERR05G04310.1">
    <property type="protein sequence ID" value="LPERR05G04310.1"/>
    <property type="gene ID" value="LPERR05G04310"/>
</dbReference>
<dbReference type="eggNOG" id="ENOG502QVM7">
    <property type="taxonomic scope" value="Eukaryota"/>
</dbReference>
<feature type="transmembrane region" description="Helical" evidence="8">
    <location>
        <begin position="6"/>
        <end position="30"/>
    </location>
</feature>
<dbReference type="AlphaFoldDB" id="A0A0D9WDA6"/>
<keyword evidence="6 8" id="KW-1133">Transmembrane helix</keyword>
<keyword evidence="3 8" id="KW-0812">Transmembrane</keyword>
<dbReference type="InterPro" id="IPR032675">
    <property type="entry name" value="LRR_dom_sf"/>
</dbReference>
<keyword evidence="2" id="KW-0433">Leucine-rich repeat</keyword>
<dbReference type="PANTHER" id="PTHR47988">
    <property type="entry name" value="SOMATIC EMBRYOGENESIS RECEPTOR KINASE 1"/>
    <property type="match status" value="1"/>
</dbReference>
<dbReference type="STRING" id="77586.A0A0D9WDA6"/>
<dbReference type="InterPro" id="IPR013210">
    <property type="entry name" value="LRR_N_plant-typ"/>
</dbReference>
<keyword evidence="11" id="KW-1185">Reference proteome</keyword>
<reference evidence="11" key="2">
    <citation type="submission" date="2013-12" db="EMBL/GenBank/DDBJ databases">
        <authorList>
            <person name="Yu Y."/>
            <person name="Lee S."/>
            <person name="de Baynast K."/>
            <person name="Wissotski M."/>
            <person name="Liu L."/>
            <person name="Talag J."/>
            <person name="Goicoechea J."/>
            <person name="Angelova A."/>
            <person name="Jetty R."/>
            <person name="Kudrna D."/>
            <person name="Golser W."/>
            <person name="Rivera L."/>
            <person name="Zhang J."/>
            <person name="Wing R."/>
        </authorList>
    </citation>
    <scope>NUCLEOTIDE SEQUENCE</scope>
</reference>
<protein>
    <recommendedName>
        <fullName evidence="9">Leucine-rich repeat-containing N-terminal plant-type domain-containing protein</fullName>
    </recommendedName>
</protein>
<dbReference type="Pfam" id="PF08263">
    <property type="entry name" value="LRRNT_2"/>
    <property type="match status" value="1"/>
</dbReference>
<reference evidence="10" key="3">
    <citation type="submission" date="2015-04" db="UniProtKB">
        <authorList>
            <consortium name="EnsemblPlants"/>
        </authorList>
    </citation>
    <scope>IDENTIFICATION</scope>
</reference>
<dbReference type="Pfam" id="PF00560">
    <property type="entry name" value="LRR_1"/>
    <property type="match status" value="1"/>
</dbReference>
<dbReference type="Gramene" id="LPERR05G04310.1">
    <property type="protein sequence ID" value="LPERR05G04310.1"/>
    <property type="gene ID" value="LPERR05G04310"/>
</dbReference>
<dbReference type="Proteomes" id="UP000032180">
    <property type="component" value="Chromosome 5"/>
</dbReference>
<evidence type="ECO:0000256" key="3">
    <source>
        <dbReference type="ARBA" id="ARBA00022692"/>
    </source>
</evidence>
<keyword evidence="5" id="KW-0677">Repeat</keyword>
<sequence length="159" mass="17262">MDETRAFAVMVIVMMMMTSFVVFVDSLGVVAPRALSPAREAEALVAVKLMLHDPANVLNDWKIAAGGGGPCGWALVFCNGDGHVSGLNLRNRSLSGTLSPEIGKLRQMRYLFLQHNAVSGPIPDTISMLKMLQRLDLSYNHFTGHIPGRLGQARGILFV</sequence>
<accession>A0A0D9WDA6</accession>
<reference evidence="10 11" key="1">
    <citation type="submission" date="2012-08" db="EMBL/GenBank/DDBJ databases">
        <title>Oryza genome evolution.</title>
        <authorList>
            <person name="Wing R.A."/>
        </authorList>
    </citation>
    <scope>NUCLEOTIDE SEQUENCE</scope>
</reference>
<evidence type="ECO:0000256" key="4">
    <source>
        <dbReference type="ARBA" id="ARBA00022729"/>
    </source>
</evidence>
<evidence type="ECO:0000256" key="1">
    <source>
        <dbReference type="ARBA" id="ARBA00004167"/>
    </source>
</evidence>
<keyword evidence="4" id="KW-0732">Signal</keyword>
<comment type="subcellular location">
    <subcellularLocation>
        <location evidence="1">Membrane</location>
        <topology evidence="1">Single-pass membrane protein</topology>
    </subcellularLocation>
</comment>
<evidence type="ECO:0000313" key="10">
    <source>
        <dbReference type="EnsemblPlants" id="LPERR05G04310.1"/>
    </source>
</evidence>
<evidence type="ECO:0000256" key="7">
    <source>
        <dbReference type="ARBA" id="ARBA00023136"/>
    </source>
</evidence>
<dbReference type="InterPro" id="IPR001611">
    <property type="entry name" value="Leu-rich_rpt"/>
</dbReference>
<evidence type="ECO:0000256" key="8">
    <source>
        <dbReference type="SAM" id="Phobius"/>
    </source>
</evidence>
<feature type="domain" description="Leucine-rich repeat-containing N-terminal plant-type" evidence="9">
    <location>
        <begin position="39"/>
        <end position="79"/>
    </location>
</feature>
<evidence type="ECO:0000256" key="6">
    <source>
        <dbReference type="ARBA" id="ARBA00022989"/>
    </source>
</evidence>
<organism evidence="10 11">
    <name type="scientific">Leersia perrieri</name>
    <dbReference type="NCBI Taxonomy" id="77586"/>
    <lineage>
        <taxon>Eukaryota</taxon>
        <taxon>Viridiplantae</taxon>
        <taxon>Streptophyta</taxon>
        <taxon>Embryophyta</taxon>
        <taxon>Tracheophyta</taxon>
        <taxon>Spermatophyta</taxon>
        <taxon>Magnoliopsida</taxon>
        <taxon>Liliopsida</taxon>
        <taxon>Poales</taxon>
        <taxon>Poaceae</taxon>
        <taxon>BOP clade</taxon>
        <taxon>Oryzoideae</taxon>
        <taxon>Oryzeae</taxon>
        <taxon>Oryzinae</taxon>
        <taxon>Leersia</taxon>
    </lineage>
</organism>